<evidence type="ECO:0000256" key="1">
    <source>
        <dbReference type="SAM" id="MobiDB-lite"/>
    </source>
</evidence>
<accession>A0A3S5BUH1</accession>
<dbReference type="InterPro" id="IPR003477">
    <property type="entry name" value="PemK-like"/>
</dbReference>
<gene>
    <name evidence="2" type="ORF">NCTC10918_00713</name>
</gene>
<reference evidence="2 3" key="1">
    <citation type="submission" date="2018-12" db="EMBL/GenBank/DDBJ databases">
        <authorList>
            <consortium name="Pathogen Informatics"/>
        </authorList>
    </citation>
    <scope>NUCLEOTIDE SEQUENCE [LARGE SCALE GENOMIC DNA]</scope>
    <source>
        <strain evidence="2 3">NCTC10918</strain>
    </source>
</reference>
<dbReference type="Pfam" id="PF02452">
    <property type="entry name" value="PemK_toxin"/>
    <property type="match status" value="1"/>
</dbReference>
<name>A0A3S5BUH1_9MICC</name>
<dbReference type="AlphaFoldDB" id="A0A3S5BUH1"/>
<dbReference type="Proteomes" id="UP000270988">
    <property type="component" value="Chromosome"/>
</dbReference>
<organism evidence="2 3">
    <name type="scientific">Rothia dentocariosa</name>
    <dbReference type="NCBI Taxonomy" id="2047"/>
    <lineage>
        <taxon>Bacteria</taxon>
        <taxon>Bacillati</taxon>
        <taxon>Actinomycetota</taxon>
        <taxon>Actinomycetes</taxon>
        <taxon>Micrococcales</taxon>
        <taxon>Micrococcaceae</taxon>
        <taxon>Rothia</taxon>
    </lineage>
</organism>
<evidence type="ECO:0000313" key="2">
    <source>
        <dbReference type="EMBL" id="VEJ29454.1"/>
    </source>
</evidence>
<dbReference type="STRING" id="762948.HMPREF0733_11972"/>
<feature type="compositionally biased region" description="Low complexity" evidence="1">
    <location>
        <begin position="63"/>
        <end position="73"/>
    </location>
</feature>
<proteinExistence type="predicted"/>
<dbReference type="SUPFAM" id="SSF50118">
    <property type="entry name" value="Cell growth inhibitor/plasmid maintenance toxic component"/>
    <property type="match status" value="1"/>
</dbReference>
<evidence type="ECO:0000313" key="3">
    <source>
        <dbReference type="Proteomes" id="UP000270988"/>
    </source>
</evidence>
<sequence length="201" mass="22562">MDSMLQTLKKAFFAVLPSLRKAAEDALRDNAQQSQAQTNHDSEQPQTSNAPKPGPGASKSAPSQQQNSQGQGSDYPGDYHGSIDFEYSPSLDGDPDPGEIVWTWVPYEEDHTQGKDRPVILVGRDGEYLLAFMMTSKDHNNRDHADSNYLDIGSGSWDSQGRASEVKLNRILRVRPENMRREGAIMPHETFRLIEQAYNRR</sequence>
<feature type="region of interest" description="Disordered" evidence="1">
    <location>
        <begin position="24"/>
        <end position="94"/>
    </location>
</feature>
<dbReference type="GO" id="GO:0003677">
    <property type="term" value="F:DNA binding"/>
    <property type="evidence" value="ECO:0007669"/>
    <property type="project" value="InterPro"/>
</dbReference>
<dbReference type="EMBL" id="LR134521">
    <property type="protein sequence ID" value="VEJ29454.1"/>
    <property type="molecule type" value="Genomic_DNA"/>
</dbReference>
<protein>
    <submittedName>
        <fullName evidence="2">PemK-like protein</fullName>
    </submittedName>
</protein>
<feature type="compositionally biased region" description="Polar residues" evidence="1">
    <location>
        <begin position="30"/>
        <end position="50"/>
    </location>
</feature>